<evidence type="ECO:0000313" key="3">
    <source>
        <dbReference type="Proteomes" id="UP000005953"/>
    </source>
</evidence>
<reference evidence="2 3" key="1">
    <citation type="submission" date="2006-02" db="EMBL/GenBank/DDBJ databases">
        <authorList>
            <person name="Pinhassi J."/>
            <person name="Pedros-Alio C."/>
            <person name="Ferriera S."/>
            <person name="Johnson J."/>
            <person name="Kravitz S."/>
            <person name="Halpern A."/>
            <person name="Remington K."/>
            <person name="Beeson K."/>
            <person name="Tran B."/>
            <person name="Rogers Y.-H."/>
            <person name="Friedman R."/>
            <person name="Venter J.C."/>
        </authorList>
    </citation>
    <scope>NUCLEOTIDE SEQUENCE [LARGE SCALE GENOMIC DNA]</scope>
    <source>
        <strain evidence="2 3">MED297</strain>
    </source>
</reference>
<protein>
    <recommendedName>
        <fullName evidence="1">Thioesterase putative domain-containing protein</fullName>
    </recommendedName>
</protein>
<proteinExistence type="predicted"/>
<dbReference type="HOGENOM" id="CLU_1905010_0_0_6"/>
<dbReference type="EMBL" id="AAOE01000013">
    <property type="protein sequence ID" value="EAR09083.1"/>
    <property type="molecule type" value="Genomic_DNA"/>
</dbReference>
<organism evidence="2 3">
    <name type="scientific">Reinekea blandensis MED297</name>
    <dbReference type="NCBI Taxonomy" id="314283"/>
    <lineage>
        <taxon>Bacteria</taxon>
        <taxon>Pseudomonadati</taxon>
        <taxon>Pseudomonadota</taxon>
        <taxon>Gammaproteobacteria</taxon>
        <taxon>Oceanospirillales</taxon>
        <taxon>Saccharospirillaceae</taxon>
        <taxon>Reinekea</taxon>
    </lineage>
</organism>
<name>A4BFI8_9GAMM</name>
<dbReference type="STRING" id="314283.MED297_17113"/>
<evidence type="ECO:0000313" key="2">
    <source>
        <dbReference type="EMBL" id="EAR09083.1"/>
    </source>
</evidence>
<accession>A4BFI8</accession>
<dbReference type="Pfam" id="PF09500">
    <property type="entry name" value="YiiD_C"/>
    <property type="match status" value="1"/>
</dbReference>
<feature type="domain" description="Thioesterase putative" evidence="1">
    <location>
        <begin position="8"/>
        <end position="128"/>
    </location>
</feature>
<gene>
    <name evidence="2" type="ORF">MED297_17113</name>
</gene>
<dbReference type="AlphaFoldDB" id="A4BFI8"/>
<dbReference type="RefSeq" id="WP_008043799.1">
    <property type="nucleotide sequence ID" value="NZ_CH724150.1"/>
</dbReference>
<dbReference type="OrthoDB" id="572024at2"/>
<dbReference type="InterPro" id="IPR029069">
    <property type="entry name" value="HotDog_dom_sf"/>
</dbReference>
<comment type="caution">
    <text evidence="2">The sequence shown here is derived from an EMBL/GenBank/DDBJ whole genome shotgun (WGS) entry which is preliminary data.</text>
</comment>
<sequence length="133" mass="14371">MNLEAIEPLSKLGIELVTAQPERVVFHVPLAGNRNDKGTLFAGSQYSGLVLAGWYLASQWANAQGLGDKVAVKDAQVSYPKAAYSNVTITAEFLAAPDQRPSGHWRANIRVVAVDDDANTVSELTGDYRILTQ</sequence>
<dbReference type="Gene3D" id="3.10.129.10">
    <property type="entry name" value="Hotdog Thioesterase"/>
    <property type="match status" value="1"/>
</dbReference>
<keyword evidence="3" id="KW-1185">Reference proteome</keyword>
<dbReference type="InterPro" id="IPR012660">
    <property type="entry name" value="YiiD_C"/>
</dbReference>
<dbReference type="SUPFAM" id="SSF54637">
    <property type="entry name" value="Thioesterase/thiol ester dehydrase-isomerase"/>
    <property type="match status" value="1"/>
</dbReference>
<dbReference type="Proteomes" id="UP000005953">
    <property type="component" value="Unassembled WGS sequence"/>
</dbReference>
<evidence type="ECO:0000259" key="1">
    <source>
        <dbReference type="Pfam" id="PF09500"/>
    </source>
</evidence>